<reference evidence="7" key="1">
    <citation type="submission" date="2024-02" db="EMBL/GenBank/DDBJ databases">
        <authorList>
            <consortium name="ELIXIR-Norway"/>
            <consortium name="Elixir Norway"/>
        </authorList>
    </citation>
    <scope>NUCLEOTIDE SEQUENCE</scope>
</reference>
<keyword evidence="8" id="KW-1185">Reference proteome</keyword>
<dbReference type="InterPro" id="IPR039907">
    <property type="entry name" value="NOB1"/>
</dbReference>
<accession>A0ABP0U8T1</accession>
<gene>
    <name evidence="7" type="ORF">CSSPTR1EN2_LOCUS12832</name>
</gene>
<evidence type="ECO:0000259" key="5">
    <source>
        <dbReference type="Pfam" id="PF08772"/>
    </source>
</evidence>
<feature type="compositionally biased region" description="Acidic residues" evidence="4">
    <location>
        <begin position="167"/>
        <end position="177"/>
    </location>
</feature>
<evidence type="ECO:0000256" key="1">
    <source>
        <dbReference type="ARBA" id="ARBA00022722"/>
    </source>
</evidence>
<dbReference type="InterPro" id="IPR014881">
    <property type="entry name" value="NOB1_Zn-bd"/>
</dbReference>
<feature type="compositionally biased region" description="Basic residues" evidence="4">
    <location>
        <begin position="235"/>
        <end position="245"/>
    </location>
</feature>
<feature type="region of interest" description="Disordered" evidence="4">
    <location>
        <begin position="131"/>
        <end position="195"/>
    </location>
</feature>
<dbReference type="PANTHER" id="PTHR12814:SF2">
    <property type="entry name" value="RNA-BINDING PROTEIN NOB1"/>
    <property type="match status" value="1"/>
</dbReference>
<dbReference type="Gene3D" id="3.40.50.1010">
    <property type="entry name" value="5'-nuclease"/>
    <property type="match status" value="1"/>
</dbReference>
<feature type="compositionally biased region" description="Basic and acidic residues" evidence="4">
    <location>
        <begin position="262"/>
        <end position="273"/>
    </location>
</feature>
<feature type="region of interest" description="Disordered" evidence="4">
    <location>
        <begin position="210"/>
        <end position="273"/>
    </location>
</feature>
<dbReference type="Gene3D" id="6.20.210.10">
    <property type="entry name" value="Nin one binding (NOB1), Zn-ribbon-like"/>
    <property type="match status" value="1"/>
</dbReference>
<dbReference type="PANTHER" id="PTHR12814">
    <property type="entry name" value="RNA-BINDING PROTEIN NOB1"/>
    <property type="match status" value="1"/>
</dbReference>
<feature type="region of interest" description="Disordered" evidence="4">
    <location>
        <begin position="291"/>
        <end position="313"/>
    </location>
</feature>
<dbReference type="Proteomes" id="UP001497512">
    <property type="component" value="Chromosome 2"/>
</dbReference>
<evidence type="ECO:0000313" key="7">
    <source>
        <dbReference type="EMBL" id="CAK9215639.1"/>
    </source>
</evidence>
<dbReference type="EMBL" id="OZ019894">
    <property type="protein sequence ID" value="CAK9215639.1"/>
    <property type="molecule type" value="Genomic_DNA"/>
</dbReference>
<evidence type="ECO:0000256" key="3">
    <source>
        <dbReference type="ARBA" id="ARBA00022801"/>
    </source>
</evidence>
<dbReference type="InterPro" id="IPR036283">
    <property type="entry name" value="NOB1_Zf-like_sf"/>
</dbReference>
<dbReference type="SUPFAM" id="SSF144206">
    <property type="entry name" value="NOB1 zinc finger-like"/>
    <property type="match status" value="1"/>
</dbReference>
<evidence type="ECO:0000256" key="2">
    <source>
        <dbReference type="ARBA" id="ARBA00022723"/>
    </source>
</evidence>
<evidence type="ECO:0000256" key="4">
    <source>
        <dbReference type="SAM" id="MobiDB-lite"/>
    </source>
</evidence>
<proteinExistence type="predicted"/>
<sequence>MVASAPVGWSAVARKDAVPVPPRVATETVRSRSGLRTLVVDANAIIGGASHLLGAADRFFTIRQVLEEVRDPISRLQMASVPLTLECVEPEKEAITKVVQFARATGDLQALSEVDLKLIALAYTLETQAHGTSHLRSKPPPLQVTPVQNHRQKEPPGWGTNVPNLQEWEELPEEDTSGNEPGEKHIQGISSSRDQSHILGLQSLSLNKMDETKHSAAQNQETSLQENTNSVSSLKHPKPVNKGRKPGPNLEGKSMAVGSDASKGEIEEEHSSDWVRACSRSTRRNFLKREARRAAQAVNPEQGANTQHGMFGKGVEVSALEEDIDEREMPDLTRTEEDVLNGKATKSDNLATIADALLDGETHSADTWLAAEVAEALRQDEQSSADGNEIEETRAFAAAVTDLEEEDAADLNSVQLDATGTLSEEESFADTSGEDCAISITGDTVLSAQGESEQSWTIRPSWQSSVACVTGDFAMQNVILQMGLRLLSPSGIHVRELHRWVLKCTACGKVTPEVGRIFCPKCGNGGTLYRVSVTVGANGSLHAGRIRRISLRGTRYSLPLPKGGREGAATNPILREDQLPHRLLYPKTKKKSANADLDFTTMDTIFQGVHAKNQGRSSQVREAVAIFGGRRNPNERRVARKH</sequence>
<feature type="domain" description="Ribonuclease PIN" evidence="6">
    <location>
        <begin position="38"/>
        <end position="125"/>
    </location>
</feature>
<feature type="domain" description="Nin one binding (NOB1) Zn-ribbon-like" evidence="5">
    <location>
        <begin position="494"/>
        <end position="564"/>
    </location>
</feature>
<protein>
    <recommendedName>
        <fullName evidence="9">20S-pre-rRNA D-site endonuclease NOB1</fullName>
    </recommendedName>
</protein>
<feature type="compositionally biased region" description="Polar residues" evidence="4">
    <location>
        <begin position="215"/>
        <end position="233"/>
    </location>
</feature>
<keyword evidence="2" id="KW-0479">Metal-binding</keyword>
<organism evidence="7 8">
    <name type="scientific">Sphagnum troendelagicum</name>
    <dbReference type="NCBI Taxonomy" id="128251"/>
    <lineage>
        <taxon>Eukaryota</taxon>
        <taxon>Viridiplantae</taxon>
        <taxon>Streptophyta</taxon>
        <taxon>Embryophyta</taxon>
        <taxon>Bryophyta</taxon>
        <taxon>Sphagnophytina</taxon>
        <taxon>Sphagnopsida</taxon>
        <taxon>Sphagnales</taxon>
        <taxon>Sphagnaceae</taxon>
        <taxon>Sphagnum</taxon>
    </lineage>
</organism>
<keyword evidence="3" id="KW-0378">Hydrolase</keyword>
<evidence type="ECO:0000259" key="6">
    <source>
        <dbReference type="Pfam" id="PF17146"/>
    </source>
</evidence>
<evidence type="ECO:0000313" key="8">
    <source>
        <dbReference type="Proteomes" id="UP001497512"/>
    </source>
</evidence>
<dbReference type="InterPro" id="IPR033411">
    <property type="entry name" value="Ribonuclease_PIN"/>
</dbReference>
<evidence type="ECO:0008006" key="9">
    <source>
        <dbReference type="Google" id="ProtNLM"/>
    </source>
</evidence>
<keyword evidence="1" id="KW-0540">Nuclease</keyword>
<dbReference type="Pfam" id="PF17146">
    <property type="entry name" value="PIN_6"/>
    <property type="match status" value="1"/>
</dbReference>
<name>A0ABP0U8T1_9BRYO</name>
<dbReference type="CDD" id="cd09876">
    <property type="entry name" value="PIN_Nob1-like"/>
    <property type="match status" value="1"/>
</dbReference>
<dbReference type="Pfam" id="PF08772">
    <property type="entry name" value="Zn_ribbon_NOB1"/>
    <property type="match status" value="1"/>
</dbReference>